<accession>A0ABD3T6Z7</accession>
<evidence type="ECO:0000313" key="3">
    <source>
        <dbReference type="EMBL" id="KAL3832685.1"/>
    </source>
</evidence>
<evidence type="ECO:0000256" key="2">
    <source>
        <dbReference type="ARBA" id="ARBA00023180"/>
    </source>
</evidence>
<evidence type="ECO:0000313" key="4">
    <source>
        <dbReference type="Proteomes" id="UP001634394"/>
    </source>
</evidence>
<name>A0ABD3T6Z7_SINWO</name>
<keyword evidence="2" id="KW-0325">Glycoprotein</keyword>
<reference evidence="3 4" key="1">
    <citation type="submission" date="2024-11" db="EMBL/GenBank/DDBJ databases">
        <title>Chromosome-level genome assembly of the freshwater bivalve Anodonta woodiana.</title>
        <authorList>
            <person name="Chen X."/>
        </authorList>
    </citation>
    <scope>NUCLEOTIDE SEQUENCE [LARGE SCALE GENOMIC DNA]</scope>
    <source>
        <strain evidence="3">MN2024</strain>
        <tissue evidence="3">Gills</tissue>
    </source>
</reference>
<organism evidence="3 4">
    <name type="scientific">Sinanodonta woodiana</name>
    <name type="common">Chinese pond mussel</name>
    <name type="synonym">Anodonta woodiana</name>
    <dbReference type="NCBI Taxonomy" id="1069815"/>
    <lineage>
        <taxon>Eukaryota</taxon>
        <taxon>Metazoa</taxon>
        <taxon>Spiralia</taxon>
        <taxon>Lophotrochozoa</taxon>
        <taxon>Mollusca</taxon>
        <taxon>Bivalvia</taxon>
        <taxon>Autobranchia</taxon>
        <taxon>Heteroconchia</taxon>
        <taxon>Palaeoheterodonta</taxon>
        <taxon>Unionida</taxon>
        <taxon>Unionoidea</taxon>
        <taxon>Unionidae</taxon>
        <taxon>Unioninae</taxon>
        <taxon>Sinanodonta</taxon>
    </lineage>
</organism>
<evidence type="ECO:0008006" key="5">
    <source>
        <dbReference type="Google" id="ProtNLM"/>
    </source>
</evidence>
<dbReference type="Pfam" id="PF17064">
    <property type="entry name" value="QVR"/>
    <property type="match status" value="1"/>
</dbReference>
<dbReference type="EMBL" id="JBJQND010000019">
    <property type="protein sequence ID" value="KAL3832685.1"/>
    <property type="molecule type" value="Genomic_DNA"/>
</dbReference>
<sequence length="129" mass="14225">MKEISRKQLDFIIRLKCVLKTKSDVSNGIECFHCGYMENKCRDTFDKKARFSKNSCDGVCGKIKSKSSGAVNRDCRPGVATLNKCEDETINGAKFEVCTCTESLCNGAFKMGGSFVGMMSSIVIYLGLF</sequence>
<keyword evidence="1" id="KW-0732">Signal</keyword>
<dbReference type="InterPro" id="IPR050975">
    <property type="entry name" value="Sleep_regulator"/>
</dbReference>
<dbReference type="InterPro" id="IPR031424">
    <property type="entry name" value="QVR-like"/>
</dbReference>
<dbReference type="AlphaFoldDB" id="A0ABD3T6Z7"/>
<evidence type="ECO:0000256" key="1">
    <source>
        <dbReference type="ARBA" id="ARBA00022729"/>
    </source>
</evidence>
<gene>
    <name evidence="3" type="ORF">ACJMK2_024306</name>
</gene>
<keyword evidence="4" id="KW-1185">Reference proteome</keyword>
<comment type="caution">
    <text evidence="3">The sequence shown here is derived from an EMBL/GenBank/DDBJ whole genome shotgun (WGS) entry which is preliminary data.</text>
</comment>
<dbReference type="PANTHER" id="PTHR33562">
    <property type="entry name" value="ATILLA, ISOFORM B-RELATED-RELATED"/>
    <property type="match status" value="1"/>
</dbReference>
<protein>
    <recommendedName>
        <fullName evidence="5">Protein quiver</fullName>
    </recommendedName>
</protein>
<dbReference type="Proteomes" id="UP001634394">
    <property type="component" value="Unassembled WGS sequence"/>
</dbReference>
<proteinExistence type="predicted"/>